<accession>A0AAV9ASV8</accession>
<name>A0AAV9ASV8_ACOGR</name>
<dbReference type="Proteomes" id="UP001179952">
    <property type="component" value="Unassembled WGS sequence"/>
</dbReference>
<evidence type="ECO:0000313" key="2">
    <source>
        <dbReference type="EMBL" id="KAK1267346.1"/>
    </source>
</evidence>
<comment type="caution">
    <text evidence="2">The sequence shown here is derived from an EMBL/GenBank/DDBJ whole genome shotgun (WGS) entry which is preliminary data.</text>
</comment>
<feature type="compositionally biased region" description="Low complexity" evidence="1">
    <location>
        <begin position="13"/>
        <end position="29"/>
    </location>
</feature>
<dbReference type="AlphaFoldDB" id="A0AAV9ASV8"/>
<organism evidence="2 3">
    <name type="scientific">Acorus gramineus</name>
    <name type="common">Dwarf sweet flag</name>
    <dbReference type="NCBI Taxonomy" id="55184"/>
    <lineage>
        <taxon>Eukaryota</taxon>
        <taxon>Viridiplantae</taxon>
        <taxon>Streptophyta</taxon>
        <taxon>Embryophyta</taxon>
        <taxon>Tracheophyta</taxon>
        <taxon>Spermatophyta</taxon>
        <taxon>Magnoliopsida</taxon>
        <taxon>Liliopsida</taxon>
        <taxon>Acoraceae</taxon>
        <taxon>Acorus</taxon>
    </lineage>
</organism>
<proteinExistence type="predicted"/>
<reference evidence="2" key="2">
    <citation type="submission" date="2023-06" db="EMBL/GenBank/DDBJ databases">
        <authorList>
            <person name="Ma L."/>
            <person name="Liu K.-W."/>
            <person name="Li Z."/>
            <person name="Hsiao Y.-Y."/>
            <person name="Qi Y."/>
            <person name="Fu T."/>
            <person name="Tang G."/>
            <person name="Zhang D."/>
            <person name="Sun W.-H."/>
            <person name="Liu D.-K."/>
            <person name="Li Y."/>
            <person name="Chen G.-Z."/>
            <person name="Liu X.-D."/>
            <person name="Liao X.-Y."/>
            <person name="Jiang Y.-T."/>
            <person name="Yu X."/>
            <person name="Hao Y."/>
            <person name="Huang J."/>
            <person name="Zhao X.-W."/>
            <person name="Ke S."/>
            <person name="Chen Y.-Y."/>
            <person name="Wu W.-L."/>
            <person name="Hsu J.-L."/>
            <person name="Lin Y.-F."/>
            <person name="Huang M.-D."/>
            <person name="Li C.-Y."/>
            <person name="Huang L."/>
            <person name="Wang Z.-W."/>
            <person name="Zhao X."/>
            <person name="Zhong W.-Y."/>
            <person name="Peng D.-H."/>
            <person name="Ahmad S."/>
            <person name="Lan S."/>
            <person name="Zhang J.-S."/>
            <person name="Tsai W.-C."/>
            <person name="Van De Peer Y."/>
            <person name="Liu Z.-J."/>
        </authorList>
    </citation>
    <scope>NUCLEOTIDE SEQUENCE</scope>
    <source>
        <strain evidence="2">SCP</strain>
        <tissue evidence="2">Leaves</tissue>
    </source>
</reference>
<evidence type="ECO:0000313" key="3">
    <source>
        <dbReference type="Proteomes" id="UP001179952"/>
    </source>
</evidence>
<feature type="compositionally biased region" description="Basic residues" evidence="1">
    <location>
        <begin position="1"/>
        <end position="12"/>
    </location>
</feature>
<gene>
    <name evidence="2" type="ORF">QJS04_geneDACA021857</name>
</gene>
<keyword evidence="3" id="KW-1185">Reference proteome</keyword>
<sequence>MKAKWLSPHRRISSPPSVSVTEPTGPSVPGEVIGASCGLISTPVFSGEFDLRPPPSAVSSVGETTPAEERITVIISPRLPAQARPRVVAGLASVLREKP</sequence>
<feature type="region of interest" description="Disordered" evidence="1">
    <location>
        <begin position="1"/>
        <end position="29"/>
    </location>
</feature>
<reference evidence="2" key="1">
    <citation type="journal article" date="2023" name="Nat. Commun.">
        <title>Diploid and tetraploid genomes of Acorus and the evolution of monocots.</title>
        <authorList>
            <person name="Ma L."/>
            <person name="Liu K.W."/>
            <person name="Li Z."/>
            <person name="Hsiao Y.Y."/>
            <person name="Qi Y."/>
            <person name="Fu T."/>
            <person name="Tang G.D."/>
            <person name="Zhang D."/>
            <person name="Sun W.H."/>
            <person name="Liu D.K."/>
            <person name="Li Y."/>
            <person name="Chen G.Z."/>
            <person name="Liu X.D."/>
            <person name="Liao X.Y."/>
            <person name="Jiang Y.T."/>
            <person name="Yu X."/>
            <person name="Hao Y."/>
            <person name="Huang J."/>
            <person name="Zhao X.W."/>
            <person name="Ke S."/>
            <person name="Chen Y.Y."/>
            <person name="Wu W.L."/>
            <person name="Hsu J.L."/>
            <person name="Lin Y.F."/>
            <person name="Huang M.D."/>
            <person name="Li C.Y."/>
            <person name="Huang L."/>
            <person name="Wang Z.W."/>
            <person name="Zhao X."/>
            <person name="Zhong W.Y."/>
            <person name="Peng D.H."/>
            <person name="Ahmad S."/>
            <person name="Lan S."/>
            <person name="Zhang J.S."/>
            <person name="Tsai W.C."/>
            <person name="Van de Peer Y."/>
            <person name="Liu Z.J."/>
        </authorList>
    </citation>
    <scope>NUCLEOTIDE SEQUENCE</scope>
    <source>
        <strain evidence="2">SCP</strain>
    </source>
</reference>
<protein>
    <submittedName>
        <fullName evidence="2">Uncharacterized protein</fullName>
    </submittedName>
</protein>
<dbReference type="EMBL" id="JAUJYN010000007">
    <property type="protein sequence ID" value="KAK1267346.1"/>
    <property type="molecule type" value="Genomic_DNA"/>
</dbReference>
<evidence type="ECO:0000256" key="1">
    <source>
        <dbReference type="SAM" id="MobiDB-lite"/>
    </source>
</evidence>